<evidence type="ECO:0008006" key="3">
    <source>
        <dbReference type="Google" id="ProtNLM"/>
    </source>
</evidence>
<organism evidence="1 2">
    <name type="scientific">Pseudomonas chlororaphis O6</name>
    <dbReference type="NCBI Taxonomy" id="1037915"/>
    <lineage>
        <taxon>Bacteria</taxon>
        <taxon>Pseudomonadati</taxon>
        <taxon>Pseudomonadota</taxon>
        <taxon>Gammaproteobacteria</taxon>
        <taxon>Pseudomonadales</taxon>
        <taxon>Pseudomonadaceae</taxon>
        <taxon>Pseudomonas</taxon>
    </lineage>
</organism>
<name>A0AB33WSE6_9PSED</name>
<sequence length="168" mass="17858">MLVIHPVLRRPPHEPPIPRIFAVRLTFLRATKKPAVEAGFLSSHLCRAGGFGITLSSEGQNNMRTKSSTTPSAAQEALLTEATPFHQLNAGYTDSSLLQVLPGQGAKEALELSSMLASSALEIMVRLTDGGMTANEIYGIRFLVQASAALVDASVRAVEFGNRQGGAL</sequence>
<accession>A0AB33WSE6</accession>
<reference evidence="1 2" key="1">
    <citation type="journal article" date="2012" name="PLoS Genet.">
        <title>Comparative Genomics of Plant-Associated Pseudomonas spp.: Insights into Diversity and Inheritance of Traits Involved in Multitrophic Interactions.</title>
        <authorList>
            <person name="Loper J.E."/>
            <person name="Hassan K.A."/>
            <person name="Mavrodi D.V."/>
            <person name="Davis E.W.II."/>
            <person name="Lim C.K."/>
            <person name="Shaffer B.T."/>
            <person name="Elbourne L.D."/>
            <person name="Stockwell V.O."/>
            <person name="Hartney S.L."/>
            <person name="Breakwell K."/>
            <person name="Henkels M.D."/>
            <person name="Tetu S.G."/>
            <person name="Rangel L.I."/>
            <person name="Kidarsa T.A."/>
            <person name="Wilson N.L."/>
            <person name="van de Mortel J.E."/>
            <person name="Song C."/>
            <person name="Blumhagen R."/>
            <person name="Radune D."/>
            <person name="Hostetler J.B."/>
            <person name="Brinkac L.M."/>
            <person name="Durkin A.S."/>
            <person name="Kluepfel D.A."/>
            <person name="Wechter W.P."/>
            <person name="Anderson A.J."/>
            <person name="Kim Y.C."/>
            <person name="Pierson L.S.III."/>
            <person name="Pierson E.A."/>
            <person name="Lindow S.E."/>
            <person name="Kobayashi D.Y."/>
            <person name="Raaijmakers J.M."/>
            <person name="Weller D.M."/>
            <person name="Thomashow L.S."/>
            <person name="Allen A.E."/>
            <person name="Paulsen I.T."/>
        </authorList>
    </citation>
    <scope>NUCLEOTIDE SEQUENCE [LARGE SCALE GENOMIC DNA]</scope>
    <source>
        <strain evidence="1 2">O6</strain>
    </source>
</reference>
<evidence type="ECO:0000313" key="1">
    <source>
        <dbReference type="EMBL" id="EIM15922.1"/>
    </source>
</evidence>
<evidence type="ECO:0000313" key="2">
    <source>
        <dbReference type="Proteomes" id="UP000003790"/>
    </source>
</evidence>
<comment type="caution">
    <text evidence="1">The sequence shown here is derived from an EMBL/GenBank/DDBJ whole genome shotgun (WGS) entry which is preliminary data.</text>
</comment>
<dbReference type="Proteomes" id="UP000003790">
    <property type="component" value="Chromosome"/>
</dbReference>
<gene>
    <name evidence="1" type="ORF">PchlO6_1215</name>
</gene>
<protein>
    <recommendedName>
        <fullName evidence="3">DUF3077 domain-containing protein</fullName>
    </recommendedName>
</protein>
<proteinExistence type="predicted"/>
<dbReference type="AlphaFoldDB" id="A0AB33WSE6"/>
<dbReference type="EMBL" id="AHOT01000019">
    <property type="protein sequence ID" value="EIM15922.1"/>
    <property type="molecule type" value="Genomic_DNA"/>
</dbReference>